<protein>
    <submittedName>
        <fullName evidence="2">Uncharacterized protein</fullName>
    </submittedName>
</protein>
<feature type="region of interest" description="Disordered" evidence="1">
    <location>
        <begin position="1"/>
        <end position="57"/>
    </location>
</feature>
<feature type="compositionally biased region" description="Basic and acidic residues" evidence="1">
    <location>
        <begin position="34"/>
        <end position="48"/>
    </location>
</feature>
<sequence>MRPSGSTPSGGIDDDRDRHVRMPVKRWQVGQDAPRAEPDDRDPDRCCGHGDGGLLDGSQRVATGSTCDQNTMTCRRQQRRNVAGSRG</sequence>
<dbReference type="AlphaFoldDB" id="A0A6J4V9E9"/>
<reference evidence="2" key="1">
    <citation type="submission" date="2020-02" db="EMBL/GenBank/DDBJ databases">
        <authorList>
            <person name="Meier V. D."/>
        </authorList>
    </citation>
    <scope>NUCLEOTIDE SEQUENCE</scope>
    <source>
        <strain evidence="2">AVDCRST_MAG33</strain>
    </source>
</reference>
<evidence type="ECO:0000256" key="1">
    <source>
        <dbReference type="SAM" id="MobiDB-lite"/>
    </source>
</evidence>
<proteinExistence type="predicted"/>
<dbReference type="EMBL" id="CADCWK010000314">
    <property type="protein sequence ID" value="CAA9572034.1"/>
    <property type="molecule type" value="Genomic_DNA"/>
</dbReference>
<gene>
    <name evidence="2" type="ORF">AVDCRST_MAG33-2629</name>
</gene>
<evidence type="ECO:0000313" key="2">
    <source>
        <dbReference type="EMBL" id="CAA9572034.1"/>
    </source>
</evidence>
<organism evidence="2">
    <name type="scientific">uncultured Thermomicrobiales bacterium</name>
    <dbReference type="NCBI Taxonomy" id="1645740"/>
    <lineage>
        <taxon>Bacteria</taxon>
        <taxon>Pseudomonadati</taxon>
        <taxon>Thermomicrobiota</taxon>
        <taxon>Thermomicrobia</taxon>
        <taxon>Thermomicrobiales</taxon>
        <taxon>environmental samples</taxon>
    </lineage>
</organism>
<name>A0A6J4V9E9_9BACT</name>
<accession>A0A6J4V9E9</accession>